<dbReference type="GO" id="GO:0016874">
    <property type="term" value="F:ligase activity"/>
    <property type="evidence" value="ECO:0007669"/>
    <property type="project" value="UniProtKB-KW"/>
</dbReference>
<dbReference type="Pfam" id="PF03099">
    <property type="entry name" value="BPL_LplA_LipB"/>
    <property type="match status" value="1"/>
</dbReference>
<evidence type="ECO:0000259" key="2">
    <source>
        <dbReference type="PROSITE" id="PS51733"/>
    </source>
</evidence>
<dbReference type="Proteomes" id="UP001501436">
    <property type="component" value="Unassembled WGS sequence"/>
</dbReference>
<dbReference type="InterPro" id="IPR004143">
    <property type="entry name" value="BPL_LPL_catalytic"/>
</dbReference>
<evidence type="ECO:0000313" key="3">
    <source>
        <dbReference type="EMBL" id="GAA4929836.1"/>
    </source>
</evidence>
<reference evidence="4" key="1">
    <citation type="journal article" date="2019" name="Int. J. Syst. Evol. Microbiol.">
        <title>The Global Catalogue of Microorganisms (GCM) 10K type strain sequencing project: providing services to taxonomists for standard genome sequencing and annotation.</title>
        <authorList>
            <consortium name="The Broad Institute Genomics Platform"/>
            <consortium name="The Broad Institute Genome Sequencing Center for Infectious Disease"/>
            <person name="Wu L."/>
            <person name="Ma J."/>
        </authorList>
    </citation>
    <scope>NUCLEOTIDE SEQUENCE [LARGE SCALE GENOMIC DNA]</scope>
    <source>
        <strain evidence="4">JCM 18283</strain>
    </source>
</reference>
<dbReference type="InterPro" id="IPR045864">
    <property type="entry name" value="aa-tRNA-synth_II/BPL/LPL"/>
</dbReference>
<dbReference type="SUPFAM" id="SSF55681">
    <property type="entry name" value="Class II aaRS and biotin synthetases"/>
    <property type="match status" value="1"/>
</dbReference>
<keyword evidence="4" id="KW-1185">Reference proteome</keyword>
<sequence>MAEEQFAGRGQRQNTWHAQPGKNITASILLNPVFLNIHNQFDLNRAVSVGIQRALKPVLGDKLKVKWPNDIYYDDYKVGGILIENILFSNTIKHSIVGVGLNVNQDDFPADVTNASSLKQILHTDYDLKALLSDLCGGIEAAYLELKAGREQELRNEYAGYLYGLNEKRQFKSNNYIFDATITGVTPNGLLVLQNENEELTFDLKEIEFLNSTT</sequence>
<gene>
    <name evidence="3" type="ORF">GCM10023313_38330</name>
</gene>
<dbReference type="PANTHER" id="PTHR12835">
    <property type="entry name" value="BIOTIN PROTEIN LIGASE"/>
    <property type="match status" value="1"/>
</dbReference>
<dbReference type="PANTHER" id="PTHR12835:SF5">
    <property type="entry name" value="BIOTIN--PROTEIN LIGASE"/>
    <property type="match status" value="1"/>
</dbReference>
<dbReference type="CDD" id="cd16442">
    <property type="entry name" value="BPL"/>
    <property type="match status" value="1"/>
</dbReference>
<organism evidence="3 4">
    <name type="scientific">Mucilaginibacter defluvii</name>
    <dbReference type="NCBI Taxonomy" id="1196019"/>
    <lineage>
        <taxon>Bacteria</taxon>
        <taxon>Pseudomonadati</taxon>
        <taxon>Bacteroidota</taxon>
        <taxon>Sphingobacteriia</taxon>
        <taxon>Sphingobacteriales</taxon>
        <taxon>Sphingobacteriaceae</taxon>
        <taxon>Mucilaginibacter</taxon>
    </lineage>
</organism>
<dbReference type="NCBIfam" id="TIGR00121">
    <property type="entry name" value="birA_ligase"/>
    <property type="match status" value="1"/>
</dbReference>
<dbReference type="PROSITE" id="PS51733">
    <property type="entry name" value="BPL_LPL_CATALYTIC"/>
    <property type="match status" value="1"/>
</dbReference>
<dbReference type="InterPro" id="IPR004408">
    <property type="entry name" value="Biotin_CoA_COase_ligase"/>
</dbReference>
<evidence type="ECO:0000313" key="4">
    <source>
        <dbReference type="Proteomes" id="UP001501436"/>
    </source>
</evidence>
<evidence type="ECO:0000256" key="1">
    <source>
        <dbReference type="ARBA" id="ARBA00022598"/>
    </source>
</evidence>
<feature type="domain" description="BPL/LPL catalytic" evidence="2">
    <location>
        <begin position="1"/>
        <end position="147"/>
    </location>
</feature>
<name>A0ABP9G659_9SPHI</name>
<dbReference type="EMBL" id="BAABJI010000004">
    <property type="protein sequence ID" value="GAA4929836.1"/>
    <property type="molecule type" value="Genomic_DNA"/>
</dbReference>
<comment type="caution">
    <text evidence="3">The sequence shown here is derived from an EMBL/GenBank/DDBJ whole genome shotgun (WGS) entry which is preliminary data.</text>
</comment>
<protein>
    <submittedName>
        <fullName evidence="3">Biotin--[acetyl-CoA-carboxylase] ligase</fullName>
    </submittedName>
</protein>
<accession>A0ABP9G659</accession>
<dbReference type="Gene3D" id="3.30.930.10">
    <property type="entry name" value="Bira Bifunctional Protein, Domain 2"/>
    <property type="match status" value="1"/>
</dbReference>
<keyword evidence="1 3" id="KW-0436">Ligase</keyword>
<proteinExistence type="predicted"/>